<dbReference type="PANTHER" id="PTHR11079:SF179">
    <property type="entry name" value="TRNA(ADENINE(34)) DEAMINASE, CHLOROPLASTIC"/>
    <property type="match status" value="1"/>
</dbReference>
<keyword evidence="6" id="KW-0378">Hydrolase</keyword>
<accession>A0ABD3I5K5</accession>
<reference evidence="11 12" key="1">
    <citation type="submission" date="2024-09" db="EMBL/GenBank/DDBJ databases">
        <title>Chromosome-scale assembly of Riccia sorocarpa.</title>
        <authorList>
            <person name="Paukszto L."/>
        </authorList>
    </citation>
    <scope>NUCLEOTIDE SEQUENCE [LARGE SCALE GENOMIC DNA]</scope>
    <source>
        <strain evidence="11">LP-2024</strain>
        <tissue evidence="11">Aerial parts of the thallus</tissue>
    </source>
</reference>
<evidence type="ECO:0000256" key="3">
    <source>
        <dbReference type="ARBA" id="ARBA00012740"/>
    </source>
</evidence>
<protein>
    <recommendedName>
        <fullName evidence="3">tRNA(adenine(34)) deaminase</fullName>
        <ecNumber evidence="3">3.5.4.33</ecNumber>
    </recommendedName>
</protein>
<dbReference type="GO" id="GO:0002100">
    <property type="term" value="P:tRNA wobble adenosine to inosine editing"/>
    <property type="evidence" value="ECO:0007669"/>
    <property type="project" value="UniProtKB-ARBA"/>
</dbReference>
<evidence type="ECO:0000256" key="1">
    <source>
        <dbReference type="ARBA" id="ARBA00001947"/>
    </source>
</evidence>
<evidence type="ECO:0000256" key="4">
    <source>
        <dbReference type="ARBA" id="ARBA00022694"/>
    </source>
</evidence>
<dbReference type="InterPro" id="IPR002125">
    <property type="entry name" value="CMP_dCMP_dom"/>
</dbReference>
<evidence type="ECO:0000259" key="10">
    <source>
        <dbReference type="PROSITE" id="PS51747"/>
    </source>
</evidence>
<gene>
    <name evidence="11" type="ORF">R1sor_012857</name>
</gene>
<dbReference type="PROSITE" id="PS51747">
    <property type="entry name" value="CYT_DCMP_DEAMINASES_2"/>
    <property type="match status" value="1"/>
</dbReference>
<dbReference type="AlphaFoldDB" id="A0ABD3I5K5"/>
<organism evidence="11 12">
    <name type="scientific">Riccia sorocarpa</name>
    <dbReference type="NCBI Taxonomy" id="122646"/>
    <lineage>
        <taxon>Eukaryota</taxon>
        <taxon>Viridiplantae</taxon>
        <taxon>Streptophyta</taxon>
        <taxon>Embryophyta</taxon>
        <taxon>Marchantiophyta</taxon>
        <taxon>Marchantiopsida</taxon>
        <taxon>Marchantiidae</taxon>
        <taxon>Marchantiales</taxon>
        <taxon>Ricciaceae</taxon>
        <taxon>Riccia</taxon>
    </lineage>
</organism>
<evidence type="ECO:0000256" key="6">
    <source>
        <dbReference type="ARBA" id="ARBA00022801"/>
    </source>
</evidence>
<keyword evidence="4" id="KW-0819">tRNA processing</keyword>
<keyword evidence="7" id="KW-0862">Zinc</keyword>
<evidence type="ECO:0000256" key="8">
    <source>
        <dbReference type="ARBA" id="ARBA00048045"/>
    </source>
</evidence>
<dbReference type="Proteomes" id="UP001633002">
    <property type="component" value="Unassembled WGS sequence"/>
</dbReference>
<dbReference type="InterPro" id="IPR016193">
    <property type="entry name" value="Cytidine_deaminase-like"/>
</dbReference>
<dbReference type="CDD" id="cd01285">
    <property type="entry name" value="nucleoside_deaminase"/>
    <property type="match status" value="1"/>
</dbReference>
<dbReference type="GO" id="GO:0046872">
    <property type="term" value="F:metal ion binding"/>
    <property type="evidence" value="ECO:0007669"/>
    <property type="project" value="UniProtKB-KW"/>
</dbReference>
<evidence type="ECO:0000313" key="12">
    <source>
        <dbReference type="Proteomes" id="UP001633002"/>
    </source>
</evidence>
<dbReference type="EMBL" id="JBJQOH010000002">
    <property type="protein sequence ID" value="KAL3698781.1"/>
    <property type="molecule type" value="Genomic_DNA"/>
</dbReference>
<evidence type="ECO:0000256" key="9">
    <source>
        <dbReference type="SAM" id="MobiDB-lite"/>
    </source>
</evidence>
<name>A0ABD3I5K5_9MARC</name>
<dbReference type="SUPFAM" id="SSF53927">
    <property type="entry name" value="Cytidine deaminase-like"/>
    <property type="match status" value="1"/>
</dbReference>
<evidence type="ECO:0000256" key="7">
    <source>
        <dbReference type="ARBA" id="ARBA00022833"/>
    </source>
</evidence>
<comment type="caution">
    <text evidence="11">The sequence shown here is derived from an EMBL/GenBank/DDBJ whole genome shotgun (WGS) entry which is preliminary data.</text>
</comment>
<keyword evidence="5" id="KW-0479">Metal-binding</keyword>
<sequence length="394" mass="43225">MVTTAVRPLVTCASMGDLQPWGVRSALTDLASLRCCTSPGGPFEFKKAVTGQIMEGCNGILAAYVEVDTQVKNHQSSSSFLGLISVLEGVRLQLFPLLEVKRSSSGREFLSSLESISGDYVPNVLEHPRLGLDSISRTELRGDKKSIRGLLAKHNGVQVGTGGEEGKDAGTESSSSEQIRFEGKKKSGARSTTAEFCSPTEDETREDEKFMSQALLEAAKAASIGEVPVGAVIVQQGKIIARAHNRVEVEGDPTAHAEMLCIRQAAKVNRDWRLTDAAIYVTMEPCPMCAGALLQARVKKVVWGARNHLLGADGSWVRLFPTSEMDSNVANGAPHMQHPFHKSVQVRRELLPDECSTILRSFFRSRRKGEAPLATRKPWWLSFELWILLRRVLR</sequence>
<dbReference type="Pfam" id="PF00383">
    <property type="entry name" value="dCMP_cyt_deam_1"/>
    <property type="match status" value="1"/>
</dbReference>
<dbReference type="Gene3D" id="3.40.140.10">
    <property type="entry name" value="Cytidine Deaminase, domain 2"/>
    <property type="match status" value="1"/>
</dbReference>
<dbReference type="FunFam" id="3.40.140.10:FF:000005">
    <property type="entry name" value="tRNA-specific adenosine deaminase"/>
    <property type="match status" value="1"/>
</dbReference>
<comment type="subunit">
    <text evidence="2">Homodimer.</text>
</comment>
<dbReference type="EC" id="3.5.4.33" evidence="3"/>
<dbReference type="GO" id="GO:0052717">
    <property type="term" value="F:tRNA-specific adenosine-34 deaminase activity"/>
    <property type="evidence" value="ECO:0007669"/>
    <property type="project" value="UniProtKB-EC"/>
</dbReference>
<dbReference type="PANTHER" id="PTHR11079">
    <property type="entry name" value="CYTOSINE DEAMINASE FAMILY MEMBER"/>
    <property type="match status" value="1"/>
</dbReference>
<dbReference type="InterPro" id="IPR028883">
    <property type="entry name" value="tRNA_aden_deaminase"/>
</dbReference>
<feature type="domain" description="CMP/dCMP-type deaminase" evidence="10">
    <location>
        <begin position="205"/>
        <end position="317"/>
    </location>
</feature>
<proteinExistence type="inferred from homology"/>
<evidence type="ECO:0000256" key="5">
    <source>
        <dbReference type="ARBA" id="ARBA00022723"/>
    </source>
</evidence>
<evidence type="ECO:0000256" key="2">
    <source>
        <dbReference type="ARBA" id="ARBA00011738"/>
    </source>
</evidence>
<keyword evidence="12" id="KW-1185">Reference proteome</keyword>
<comment type="cofactor">
    <cofactor evidence="1">
        <name>Zn(2+)</name>
        <dbReference type="ChEBI" id="CHEBI:29105"/>
    </cofactor>
</comment>
<evidence type="ECO:0000313" key="11">
    <source>
        <dbReference type="EMBL" id="KAL3698781.1"/>
    </source>
</evidence>
<feature type="region of interest" description="Disordered" evidence="9">
    <location>
        <begin position="157"/>
        <end position="204"/>
    </location>
</feature>
<comment type="catalytic activity">
    <reaction evidence="8">
        <text>adenosine(34) in tRNA + H2O + H(+) = inosine(34) in tRNA + NH4(+)</text>
        <dbReference type="Rhea" id="RHEA:43168"/>
        <dbReference type="Rhea" id="RHEA-COMP:10373"/>
        <dbReference type="Rhea" id="RHEA-COMP:10374"/>
        <dbReference type="ChEBI" id="CHEBI:15377"/>
        <dbReference type="ChEBI" id="CHEBI:15378"/>
        <dbReference type="ChEBI" id="CHEBI:28938"/>
        <dbReference type="ChEBI" id="CHEBI:74411"/>
        <dbReference type="ChEBI" id="CHEBI:82852"/>
        <dbReference type="EC" id="3.5.4.33"/>
    </reaction>
</comment>
<dbReference type="HAMAP" id="MF_00972">
    <property type="entry name" value="tRNA_aden_deaminase"/>
    <property type="match status" value="1"/>
</dbReference>